<organism evidence="15 16">
    <name type="scientific">Hwanghaeella grinnelliae</name>
    <dbReference type="NCBI Taxonomy" id="2500179"/>
    <lineage>
        <taxon>Bacteria</taxon>
        <taxon>Pseudomonadati</taxon>
        <taxon>Pseudomonadota</taxon>
        <taxon>Alphaproteobacteria</taxon>
        <taxon>Rhodospirillales</taxon>
        <taxon>Rhodospirillaceae</taxon>
        <taxon>Hwanghaeella</taxon>
    </lineage>
</organism>
<evidence type="ECO:0000256" key="5">
    <source>
        <dbReference type="ARBA" id="ARBA00023133"/>
    </source>
</evidence>
<feature type="binding site" evidence="10">
    <location>
        <position position="224"/>
    </location>
    <ligand>
        <name>5-aminolevulinate</name>
        <dbReference type="ChEBI" id="CHEBI:356416"/>
        <label>1</label>
    </ligand>
</feature>
<proteinExistence type="inferred from homology"/>
<evidence type="ECO:0000256" key="7">
    <source>
        <dbReference type="ARBA" id="ARBA00023244"/>
    </source>
</evidence>
<comment type="catalytic activity">
    <reaction evidence="8 13">
        <text>2 5-aminolevulinate = porphobilinogen + 2 H2O + H(+)</text>
        <dbReference type="Rhea" id="RHEA:24064"/>
        <dbReference type="ChEBI" id="CHEBI:15377"/>
        <dbReference type="ChEBI" id="CHEBI:15378"/>
        <dbReference type="ChEBI" id="CHEBI:58126"/>
        <dbReference type="ChEBI" id="CHEBI:356416"/>
        <dbReference type="EC" id="4.2.1.24"/>
    </reaction>
</comment>
<comment type="caution">
    <text evidence="15">The sequence shown here is derived from an EMBL/GenBank/DDBJ whole genome shotgun (WGS) entry which is preliminary data.</text>
</comment>
<evidence type="ECO:0000313" key="16">
    <source>
        <dbReference type="Proteomes" id="UP000287447"/>
    </source>
</evidence>
<comment type="similarity">
    <text evidence="2 14">Belongs to the ALAD family.</text>
</comment>
<evidence type="ECO:0000256" key="9">
    <source>
        <dbReference type="PIRSR" id="PIRSR001415-1"/>
    </source>
</evidence>
<feature type="binding site" evidence="11">
    <location>
        <position position="128"/>
    </location>
    <ligand>
        <name>Zn(2+)</name>
        <dbReference type="ChEBI" id="CHEBI:29105"/>
        <note>catalytic</note>
    </ligand>
</feature>
<keyword evidence="11" id="KW-0862">Zinc</keyword>
<dbReference type="PROSITE" id="PS00169">
    <property type="entry name" value="D_ALA_DEHYDRATASE"/>
    <property type="match status" value="1"/>
</dbReference>
<feature type="active site" description="Schiff-base intermediate with substrate" evidence="9">
    <location>
        <position position="203"/>
    </location>
</feature>
<dbReference type="PIRSF" id="PIRSF001415">
    <property type="entry name" value="Porphbilin_synth"/>
    <property type="match status" value="1"/>
</dbReference>
<comment type="subunit">
    <text evidence="13">Homooctamer.</text>
</comment>
<feature type="binding site" evidence="11">
    <location>
        <position position="130"/>
    </location>
    <ligand>
        <name>Zn(2+)</name>
        <dbReference type="ChEBI" id="CHEBI:29105"/>
        <note>catalytic</note>
    </ligand>
</feature>
<evidence type="ECO:0000256" key="2">
    <source>
        <dbReference type="ARBA" id="ARBA00008055"/>
    </source>
</evidence>
<keyword evidence="11" id="KW-0479">Metal-binding</keyword>
<evidence type="ECO:0000256" key="1">
    <source>
        <dbReference type="ARBA" id="ARBA00004694"/>
    </source>
</evidence>
<dbReference type="GO" id="GO:0004655">
    <property type="term" value="F:porphobilinogen synthase activity"/>
    <property type="evidence" value="ECO:0007669"/>
    <property type="project" value="UniProtKB-EC"/>
</dbReference>
<comment type="pathway">
    <text evidence="1">Porphyrin-containing compound metabolism; protoporphyrin-IX biosynthesis; coproporphyrinogen-III from 5-aminolevulinate: step 1/4.</text>
</comment>
<evidence type="ECO:0000256" key="11">
    <source>
        <dbReference type="PIRSR" id="PIRSR001415-3"/>
    </source>
</evidence>
<evidence type="ECO:0000256" key="13">
    <source>
        <dbReference type="RuleBase" id="RU000515"/>
    </source>
</evidence>
<dbReference type="PANTHER" id="PTHR11458">
    <property type="entry name" value="DELTA-AMINOLEVULINIC ACID DEHYDRATASE"/>
    <property type="match status" value="1"/>
</dbReference>
<evidence type="ECO:0000256" key="4">
    <source>
        <dbReference type="ARBA" id="ARBA00020771"/>
    </source>
</evidence>
<dbReference type="SMART" id="SM01004">
    <property type="entry name" value="ALAD"/>
    <property type="match status" value="1"/>
</dbReference>
<feature type="binding site" evidence="10">
    <location>
        <position position="281"/>
    </location>
    <ligand>
        <name>5-aminolevulinate</name>
        <dbReference type="ChEBI" id="CHEBI:356416"/>
        <label>2</label>
    </ligand>
</feature>
<keyword evidence="16" id="KW-1185">Reference proteome</keyword>
<feature type="active site" description="Schiff-base intermediate with substrate" evidence="9">
    <location>
        <position position="255"/>
    </location>
</feature>
<dbReference type="InterPro" id="IPR001731">
    <property type="entry name" value="ALAD"/>
</dbReference>
<dbReference type="CDD" id="cd00384">
    <property type="entry name" value="ALAD_PBGS"/>
    <property type="match status" value="1"/>
</dbReference>
<feature type="binding site" evidence="10">
    <location>
        <position position="320"/>
    </location>
    <ligand>
        <name>5-aminolevulinate</name>
        <dbReference type="ChEBI" id="CHEBI:356416"/>
        <label>2</label>
    </ligand>
</feature>
<dbReference type="GO" id="GO:0005829">
    <property type="term" value="C:cytosol"/>
    <property type="evidence" value="ECO:0007669"/>
    <property type="project" value="TreeGrafter"/>
</dbReference>
<keyword evidence="12" id="KW-0460">Magnesium</keyword>
<evidence type="ECO:0000256" key="12">
    <source>
        <dbReference type="PIRSR" id="PIRSR001415-5"/>
    </source>
</evidence>
<name>A0A3S2VN36_9PROT</name>
<dbReference type="UniPathway" id="UPA00251">
    <property type="reaction ID" value="UER00318"/>
</dbReference>
<dbReference type="AlphaFoldDB" id="A0A3S2VN36"/>
<evidence type="ECO:0000256" key="6">
    <source>
        <dbReference type="ARBA" id="ARBA00023239"/>
    </source>
</evidence>
<dbReference type="EMBL" id="SADE01000003">
    <property type="protein sequence ID" value="RVU34755.1"/>
    <property type="molecule type" value="Genomic_DNA"/>
</dbReference>
<evidence type="ECO:0000313" key="15">
    <source>
        <dbReference type="EMBL" id="RVU34755.1"/>
    </source>
</evidence>
<dbReference type="PRINTS" id="PR00144">
    <property type="entry name" value="DALDHYDRTASE"/>
</dbReference>
<evidence type="ECO:0000256" key="8">
    <source>
        <dbReference type="ARBA" id="ARBA00047651"/>
    </source>
</evidence>
<sequence length="332" mass="36175">MSPGNEDKAMFPTKRLRRLRRTPALRALMNETQVTLDDLIYPIFVEEELDAPAPIESMPGVFRIPESGLTAEVQRIADLGIRAILLFGVSRHKDATGSDSMKDEGLVGRMVRTAKDAAPDILVIADVCFCEFTDHGHCGVIHDGDVDNDATLDNLIEQTLVAARAGVDIIAPSGMMDGTIATLRDALDGEGFTNTPIMAYSTKFASAFYGPFREAAGTTLKGDRKTYQMQPGNRREGLLESIEDEAEGADILMVKPGMPYLDILADIRRETLLPLCVYQVSGEYSMIKFAGQAGALDEDAVMLESLTAFKRAGADLIITYFAPKFAELSQKA</sequence>
<dbReference type="OrthoDB" id="9805001at2"/>
<feature type="binding site" evidence="12">
    <location>
        <position position="240"/>
    </location>
    <ligand>
        <name>Mg(2+)</name>
        <dbReference type="ChEBI" id="CHEBI:18420"/>
    </ligand>
</feature>
<dbReference type="NCBIfam" id="NF009923">
    <property type="entry name" value="PRK13384.1"/>
    <property type="match status" value="1"/>
</dbReference>
<feature type="binding site" evidence="10">
    <location>
        <position position="213"/>
    </location>
    <ligand>
        <name>5-aminolevulinate</name>
        <dbReference type="ChEBI" id="CHEBI:356416"/>
        <label>1</label>
    </ligand>
</feature>
<dbReference type="InterPro" id="IPR013785">
    <property type="entry name" value="Aldolase_TIM"/>
</dbReference>
<evidence type="ECO:0000256" key="10">
    <source>
        <dbReference type="PIRSR" id="PIRSR001415-2"/>
    </source>
</evidence>
<evidence type="ECO:0000256" key="3">
    <source>
        <dbReference type="ARBA" id="ARBA00012053"/>
    </source>
</evidence>
<keyword evidence="7 13" id="KW-0627">Porphyrin biosynthesis</keyword>
<keyword evidence="5" id="KW-0350">Heme biosynthesis</keyword>
<dbReference type="FunFam" id="3.20.20.70:FF:000019">
    <property type="entry name" value="Delta-aminolevulinic acid dehydratase"/>
    <property type="match status" value="1"/>
</dbReference>
<dbReference type="Pfam" id="PF00490">
    <property type="entry name" value="ALAD"/>
    <property type="match status" value="1"/>
</dbReference>
<dbReference type="Gene3D" id="3.20.20.70">
    <property type="entry name" value="Aldolase class I"/>
    <property type="match status" value="1"/>
</dbReference>
<dbReference type="GO" id="GO:0006782">
    <property type="term" value="P:protoporphyrinogen IX biosynthetic process"/>
    <property type="evidence" value="ECO:0007669"/>
    <property type="project" value="UniProtKB-UniPathway"/>
</dbReference>
<dbReference type="EC" id="4.2.1.24" evidence="3 13"/>
<feature type="binding site" evidence="11">
    <location>
        <position position="138"/>
    </location>
    <ligand>
        <name>Zn(2+)</name>
        <dbReference type="ChEBI" id="CHEBI:29105"/>
        <note>catalytic</note>
    </ligand>
</feature>
<protein>
    <recommendedName>
        <fullName evidence="4 13">Delta-aminolevulinic acid dehydratase</fullName>
        <ecNumber evidence="3 13">4.2.1.24</ecNumber>
    </recommendedName>
</protein>
<dbReference type="InterPro" id="IPR030656">
    <property type="entry name" value="ALAD_AS"/>
</dbReference>
<gene>
    <name evidence="15" type="ORF">EOI86_18065</name>
</gene>
<keyword evidence="6 13" id="KW-0456">Lyase</keyword>
<accession>A0A3S2VN36</accession>
<dbReference type="Proteomes" id="UP000287447">
    <property type="component" value="Unassembled WGS sequence"/>
</dbReference>
<dbReference type="NCBIfam" id="NF006762">
    <property type="entry name" value="PRK09283.1"/>
    <property type="match status" value="1"/>
</dbReference>
<dbReference type="SUPFAM" id="SSF51569">
    <property type="entry name" value="Aldolase"/>
    <property type="match status" value="1"/>
</dbReference>
<evidence type="ECO:0000256" key="14">
    <source>
        <dbReference type="RuleBase" id="RU004161"/>
    </source>
</evidence>
<reference evidence="16" key="1">
    <citation type="submission" date="2019-01" db="EMBL/GenBank/DDBJ databases">
        <title>Gri0909 isolated from a small marine red alga.</title>
        <authorList>
            <person name="Kim J."/>
            <person name="Jeong S.E."/>
            <person name="Jeon C.O."/>
        </authorList>
    </citation>
    <scope>NUCLEOTIDE SEQUENCE [LARGE SCALE GENOMIC DNA]</scope>
    <source>
        <strain evidence="16">Gri0909</strain>
    </source>
</reference>
<dbReference type="GO" id="GO:0008270">
    <property type="term" value="F:zinc ion binding"/>
    <property type="evidence" value="ECO:0007669"/>
    <property type="project" value="TreeGrafter"/>
</dbReference>
<dbReference type="PANTHER" id="PTHR11458:SF1">
    <property type="entry name" value="DELTA-AMINOLEVULINIC ACID DEHYDRATASE"/>
    <property type="match status" value="1"/>
</dbReference>